<name>A0A0R1QXQ9_9LACO</name>
<protein>
    <submittedName>
        <fullName evidence="4">Uncharacterized protein</fullName>
    </submittedName>
</protein>
<proteinExistence type="predicted"/>
<reference evidence="4 5" key="1">
    <citation type="journal article" date="2015" name="Genome Announc.">
        <title>Expanding the biotechnology potential of lactobacilli through comparative genomics of 213 strains and associated genera.</title>
        <authorList>
            <person name="Sun Z."/>
            <person name="Harris H.M."/>
            <person name="McCann A."/>
            <person name="Guo C."/>
            <person name="Argimon S."/>
            <person name="Zhang W."/>
            <person name="Yang X."/>
            <person name="Jeffery I.B."/>
            <person name="Cooney J.C."/>
            <person name="Kagawa T.F."/>
            <person name="Liu W."/>
            <person name="Song Y."/>
            <person name="Salvetti E."/>
            <person name="Wrobel A."/>
            <person name="Rasinkangas P."/>
            <person name="Parkhill J."/>
            <person name="Rea M.C."/>
            <person name="O'Sullivan O."/>
            <person name="Ritari J."/>
            <person name="Douillard F.P."/>
            <person name="Paul Ross R."/>
            <person name="Yang R."/>
            <person name="Briner A.E."/>
            <person name="Felis G.E."/>
            <person name="de Vos W.M."/>
            <person name="Barrangou R."/>
            <person name="Klaenhammer T.R."/>
            <person name="Caufield P.W."/>
            <person name="Cui Y."/>
            <person name="Zhang H."/>
            <person name="O'Toole P.W."/>
        </authorList>
    </citation>
    <scope>NUCLEOTIDE SEQUENCE [LARGE SCALE GENOMIC DNA]</scope>
    <source>
        <strain evidence="4 5">DSM 15429</strain>
    </source>
</reference>
<feature type="transmembrane region" description="Helical" evidence="1">
    <location>
        <begin position="316"/>
        <end position="340"/>
    </location>
</feature>
<feature type="domain" description="WxL Interacting Protein peptidoglycan binding" evidence="2">
    <location>
        <begin position="37"/>
        <end position="154"/>
    </location>
</feature>
<dbReference type="RefSeq" id="WP_056963399.1">
    <property type="nucleotide sequence ID" value="NZ_AZFC01000012.1"/>
</dbReference>
<accession>A0A0R1QXQ9</accession>
<feature type="domain" description="WxL Interacting Protein host binding" evidence="3">
    <location>
        <begin position="173"/>
        <end position="281"/>
    </location>
</feature>
<gene>
    <name evidence="4" type="ORF">FD37_GL000852</name>
</gene>
<keyword evidence="1" id="KW-0472">Membrane</keyword>
<keyword evidence="1" id="KW-1133">Transmembrane helix</keyword>
<evidence type="ECO:0000259" key="3">
    <source>
        <dbReference type="Pfam" id="PF11797"/>
    </source>
</evidence>
<dbReference type="EMBL" id="AZFC01000012">
    <property type="protein sequence ID" value="KRL49255.1"/>
    <property type="molecule type" value="Genomic_DNA"/>
</dbReference>
<dbReference type="Pfam" id="PF11797">
    <property type="entry name" value="WxLIP_HBD"/>
    <property type="match status" value="1"/>
</dbReference>
<dbReference type="Proteomes" id="UP000051835">
    <property type="component" value="Unassembled WGS sequence"/>
</dbReference>
<comment type="caution">
    <text evidence="4">The sequence shown here is derived from an EMBL/GenBank/DDBJ whole genome shotgun (WGS) entry which is preliminary data.</text>
</comment>
<evidence type="ECO:0000313" key="5">
    <source>
        <dbReference type="Proteomes" id="UP000051835"/>
    </source>
</evidence>
<organism evidence="4 5">
    <name type="scientific">Levilactobacillus spicheri DSM 15429</name>
    <dbReference type="NCBI Taxonomy" id="1423805"/>
    <lineage>
        <taxon>Bacteria</taxon>
        <taxon>Bacillati</taxon>
        <taxon>Bacillota</taxon>
        <taxon>Bacilli</taxon>
        <taxon>Lactobacillales</taxon>
        <taxon>Lactobacillaceae</taxon>
        <taxon>Levilactobacillus</taxon>
    </lineage>
</organism>
<evidence type="ECO:0000259" key="2">
    <source>
        <dbReference type="Pfam" id="PF06030"/>
    </source>
</evidence>
<evidence type="ECO:0000256" key="1">
    <source>
        <dbReference type="SAM" id="Phobius"/>
    </source>
</evidence>
<dbReference type="Pfam" id="PF06030">
    <property type="entry name" value="WxLIP_PGBD"/>
    <property type="match status" value="1"/>
</dbReference>
<keyword evidence="1" id="KW-0812">Transmembrane</keyword>
<evidence type="ECO:0000313" key="4">
    <source>
        <dbReference type="EMBL" id="KRL49255.1"/>
    </source>
</evidence>
<dbReference type="InterPro" id="IPR021759">
    <property type="entry name" value="WxLIP_HBD"/>
</dbReference>
<sequence length="351" mass="38809">MIFLLFFQFTRYWFLGLLAVSLGLLFTIPAQAKMASYTVSPVLPADNAPKTGFFQFKIKPKERRALPLNITNQDSSPATYVITPHIASTNSSGTIDYTHDNHSPQLPAQAAQLFRPVHAQRVTVSPHATKRVTVKLTAPAKSFNGIILAALEIHQAGKRSPVQHSNQPQVTIATAFTIGVIFYNHIPHNVLDSQLDIKRASYHAAYGQPTVAMTINNRTPNIVADGQLTATLTDQKGHTTQHLRQAHLLMAPQNQFDLNLKLNDRELAAGHYTLDGKLTTRGGVIHPFRLSMIVTPQMASRVHQKIPAKTSSPTNWALKVVLGILILTTCMLGGLVVHLWKKQRIQVVPRE</sequence>
<dbReference type="AlphaFoldDB" id="A0A0R1QXQ9"/>
<dbReference type="InterPro" id="IPR010317">
    <property type="entry name" value="WxLIP_PGBD"/>
</dbReference>
<dbReference type="PATRIC" id="fig|1423805.4.peg.872"/>